<dbReference type="Gene3D" id="3.40.50.1820">
    <property type="entry name" value="alpha/beta hydrolase"/>
    <property type="match status" value="2"/>
</dbReference>
<dbReference type="RefSeq" id="WP_008743182.1">
    <property type="nucleotide sequence ID" value="NZ_BMVE01000007.1"/>
</dbReference>
<feature type="domain" description="Thioesterase" evidence="3">
    <location>
        <begin position="62"/>
        <end position="168"/>
    </location>
</feature>
<dbReference type="EMBL" id="CP108057">
    <property type="protein sequence ID" value="WUO50073.1"/>
    <property type="molecule type" value="Genomic_DNA"/>
</dbReference>
<accession>A0ABZ1RTV8</accession>
<name>A0ABZ1RTV8_9ACTN</name>
<reference evidence="4" key="1">
    <citation type="submission" date="2022-10" db="EMBL/GenBank/DDBJ databases">
        <title>The complete genomes of actinobacterial strains from the NBC collection.</title>
        <authorList>
            <person name="Joergensen T.S."/>
            <person name="Alvarez Arevalo M."/>
            <person name="Sterndorff E.B."/>
            <person name="Faurdal D."/>
            <person name="Vuksanovic O."/>
            <person name="Mourched A.-S."/>
            <person name="Charusanti P."/>
            <person name="Shaw S."/>
            <person name="Blin K."/>
            <person name="Weber T."/>
        </authorList>
    </citation>
    <scope>NUCLEOTIDE SEQUENCE</scope>
    <source>
        <strain evidence="4">NBC_00283</strain>
    </source>
</reference>
<evidence type="ECO:0000313" key="5">
    <source>
        <dbReference type="Proteomes" id="UP001432075"/>
    </source>
</evidence>
<organism evidence="4 5">
    <name type="scientific">Streptomyces goshikiensis</name>
    <dbReference type="NCBI Taxonomy" id="1942"/>
    <lineage>
        <taxon>Bacteria</taxon>
        <taxon>Bacillati</taxon>
        <taxon>Actinomycetota</taxon>
        <taxon>Actinomycetes</taxon>
        <taxon>Kitasatosporales</taxon>
        <taxon>Streptomycetaceae</taxon>
        <taxon>Streptomyces</taxon>
    </lineage>
</organism>
<keyword evidence="5" id="KW-1185">Reference proteome</keyword>
<dbReference type="Pfam" id="PF00975">
    <property type="entry name" value="Thioesterase"/>
    <property type="match status" value="1"/>
</dbReference>
<gene>
    <name evidence="4" type="ORF">OHU17_31905</name>
</gene>
<comment type="similarity">
    <text evidence="1">Belongs to the thioesterase family.</text>
</comment>
<evidence type="ECO:0000256" key="1">
    <source>
        <dbReference type="ARBA" id="ARBA00007169"/>
    </source>
</evidence>
<dbReference type="GeneID" id="91407903"/>
<evidence type="ECO:0000259" key="3">
    <source>
        <dbReference type="Pfam" id="PF00975"/>
    </source>
</evidence>
<dbReference type="InterPro" id="IPR029058">
    <property type="entry name" value="AB_hydrolase_fold"/>
</dbReference>
<feature type="region of interest" description="Disordered" evidence="2">
    <location>
        <begin position="1"/>
        <end position="44"/>
    </location>
</feature>
<dbReference type="InterPro" id="IPR001031">
    <property type="entry name" value="Thioesterase"/>
</dbReference>
<protein>
    <submittedName>
        <fullName evidence="4">Thioesterase domain-containing protein</fullName>
    </submittedName>
</protein>
<dbReference type="Proteomes" id="UP001432075">
    <property type="component" value="Chromosome"/>
</dbReference>
<dbReference type="PANTHER" id="PTHR11487:SF0">
    <property type="entry name" value="S-ACYL FATTY ACID SYNTHASE THIOESTERASE, MEDIUM CHAIN"/>
    <property type="match status" value="1"/>
</dbReference>
<sequence length="244" mass="26294">MKALRTGGAGRAPDPRVTGTVRGAAPGSAPHEHTRPPTGEATPDEVSLIQIRQPALPSSYRMICFPSSRNSPLCYLAMAELLLPTVELLIVQYPSSMPADEDLDPEAAALLADQVFEAVRGWADRPFALFGHRLGAELAYSVGCRLERETYAHAPLTLFVSGRTAPGHRGSLGPPALNCRVVALTAHHDPRAALAGVRAWRRCTSGRFDLEVFPGAQGYLKSHRREVVNIVHDQLISLGAPDPE</sequence>
<dbReference type="InterPro" id="IPR012223">
    <property type="entry name" value="TEII"/>
</dbReference>
<dbReference type="PANTHER" id="PTHR11487">
    <property type="entry name" value="THIOESTERASE"/>
    <property type="match status" value="1"/>
</dbReference>
<evidence type="ECO:0000313" key="4">
    <source>
        <dbReference type="EMBL" id="WUO50073.1"/>
    </source>
</evidence>
<evidence type="ECO:0000256" key="2">
    <source>
        <dbReference type="SAM" id="MobiDB-lite"/>
    </source>
</evidence>
<proteinExistence type="inferred from homology"/>
<dbReference type="SUPFAM" id="SSF53474">
    <property type="entry name" value="alpha/beta-Hydrolases"/>
    <property type="match status" value="1"/>
</dbReference>